<name>A0A2H1W8X5_SPOFR</name>
<gene>
    <name evidence="1" type="ORF">SFRICE_004389</name>
</gene>
<dbReference type="AlphaFoldDB" id="A0A2H1W8X5"/>
<accession>A0A2H1W8X5</accession>
<protein>
    <submittedName>
        <fullName evidence="1">SFRICE_004389</fullName>
    </submittedName>
</protein>
<dbReference type="EMBL" id="ODYU01007078">
    <property type="protein sequence ID" value="SOQ49531.1"/>
    <property type="molecule type" value="Genomic_DNA"/>
</dbReference>
<sequence length="346" mass="39107">MLCGSRWPCHRGNHAVFVYKGVSLLPYTGYNSRFRATTENLKKTKKAQGENHPVTFPAMSEAPASVCGSVRCSAVALATTRPTRQTSRIKIEKYCIVIYANPGKEYVMAYIPVDELPNLAAMNIEVIPIPYYQNPYVYDPWYYQSLMMSNLWSPYPRTTGPVHFGGQVEGRGSVSIKGEFGNNGYNSSSVLWYKPVNEHTDHLMVSNRRRPRIPETLEYIGGLLEVRNLRVVGESVIWKIKKGGNWASSNLTYTTKHNASIVSRRFSVRSWCHPGRAGPFVPKHGSPTLKKLSHLLLRTTDTSGCDTRTNFAFARLRFAKRLNIAKPKFAKNNIIARNRLPTFKTE</sequence>
<evidence type="ECO:0000313" key="1">
    <source>
        <dbReference type="EMBL" id="SOQ49531.1"/>
    </source>
</evidence>
<proteinExistence type="predicted"/>
<reference evidence="1" key="1">
    <citation type="submission" date="2016-07" db="EMBL/GenBank/DDBJ databases">
        <authorList>
            <person name="Bretaudeau A."/>
        </authorList>
    </citation>
    <scope>NUCLEOTIDE SEQUENCE</scope>
    <source>
        <strain evidence="1">Rice</strain>
        <tissue evidence="1">Whole body</tissue>
    </source>
</reference>
<organism evidence="1">
    <name type="scientific">Spodoptera frugiperda</name>
    <name type="common">Fall armyworm</name>
    <dbReference type="NCBI Taxonomy" id="7108"/>
    <lineage>
        <taxon>Eukaryota</taxon>
        <taxon>Metazoa</taxon>
        <taxon>Ecdysozoa</taxon>
        <taxon>Arthropoda</taxon>
        <taxon>Hexapoda</taxon>
        <taxon>Insecta</taxon>
        <taxon>Pterygota</taxon>
        <taxon>Neoptera</taxon>
        <taxon>Endopterygota</taxon>
        <taxon>Lepidoptera</taxon>
        <taxon>Glossata</taxon>
        <taxon>Ditrysia</taxon>
        <taxon>Noctuoidea</taxon>
        <taxon>Noctuidae</taxon>
        <taxon>Amphipyrinae</taxon>
        <taxon>Spodoptera</taxon>
    </lineage>
</organism>